<name>A0A9E8SRZ2_9BACT</name>
<accession>A0A9E8SRZ2</accession>
<evidence type="ECO:0000313" key="3">
    <source>
        <dbReference type="Proteomes" id="UP001164653"/>
    </source>
</evidence>
<sequence>MTRLSKLPNLFFLLTLTLVVGCSDEKDKLGKPVVGTETSMSDFTHFWSYYSTHLKFYKHFDAFNTDSKPMPVDSFMTKYATGKYMVYKYIARDSVIQYKLEPLKPDAEDNIKNQLLAQAYTDYHYYLKMGKPLAGLHFTDLDGEAYTPENTQGKYVVMKFWFIGCIPCVEEMPELNEIVAKNKDRDDVVFLSVALDSENALRKFLSRQRFDYKTVGNKKGYVTDTLQINQFPTHLIINKDGKVMGLCNSVKELKDLSSQTSIAI</sequence>
<dbReference type="InterPro" id="IPR013766">
    <property type="entry name" value="Thioredoxin_domain"/>
</dbReference>
<gene>
    <name evidence="2" type="ORF">ON006_12450</name>
</gene>
<dbReference type="PROSITE" id="PS51257">
    <property type="entry name" value="PROKAR_LIPOPROTEIN"/>
    <property type="match status" value="1"/>
</dbReference>
<dbReference type="KEGG" id="dpf:ON006_12450"/>
<dbReference type="AlphaFoldDB" id="A0A9E8SRZ2"/>
<dbReference type="Gene3D" id="3.40.30.10">
    <property type="entry name" value="Glutaredoxin"/>
    <property type="match status" value="1"/>
</dbReference>
<dbReference type="SUPFAM" id="SSF52833">
    <property type="entry name" value="Thioredoxin-like"/>
    <property type="match status" value="1"/>
</dbReference>
<dbReference type="Proteomes" id="UP001164653">
    <property type="component" value="Chromosome"/>
</dbReference>
<dbReference type="InterPro" id="IPR036249">
    <property type="entry name" value="Thioredoxin-like_sf"/>
</dbReference>
<evidence type="ECO:0000313" key="2">
    <source>
        <dbReference type="EMBL" id="WAC14747.1"/>
    </source>
</evidence>
<dbReference type="RefSeq" id="WP_244820114.1">
    <property type="nucleotide sequence ID" value="NZ_CP112998.1"/>
</dbReference>
<dbReference type="GO" id="GO:0016491">
    <property type="term" value="F:oxidoreductase activity"/>
    <property type="evidence" value="ECO:0007669"/>
    <property type="project" value="InterPro"/>
</dbReference>
<feature type="domain" description="Thioredoxin" evidence="1">
    <location>
        <begin position="127"/>
        <end position="264"/>
    </location>
</feature>
<dbReference type="PANTHER" id="PTHR42852">
    <property type="entry name" value="THIOL:DISULFIDE INTERCHANGE PROTEIN DSBE"/>
    <property type="match status" value="1"/>
</dbReference>
<protein>
    <submittedName>
        <fullName evidence="2">TlpA disulfide reductase family protein</fullName>
    </submittedName>
</protein>
<dbReference type="Pfam" id="PF00578">
    <property type="entry name" value="AhpC-TSA"/>
    <property type="match status" value="1"/>
</dbReference>
<proteinExistence type="predicted"/>
<dbReference type="PANTHER" id="PTHR42852:SF17">
    <property type="entry name" value="THIOREDOXIN-LIKE PROTEIN HI_1115"/>
    <property type="match status" value="1"/>
</dbReference>
<keyword evidence="3" id="KW-1185">Reference proteome</keyword>
<dbReference type="GO" id="GO:0016209">
    <property type="term" value="F:antioxidant activity"/>
    <property type="evidence" value="ECO:0007669"/>
    <property type="project" value="InterPro"/>
</dbReference>
<evidence type="ECO:0000259" key="1">
    <source>
        <dbReference type="PROSITE" id="PS51352"/>
    </source>
</evidence>
<dbReference type="InterPro" id="IPR000866">
    <property type="entry name" value="AhpC/TSA"/>
</dbReference>
<dbReference type="InterPro" id="IPR050553">
    <property type="entry name" value="Thioredoxin_ResA/DsbE_sf"/>
</dbReference>
<dbReference type="PROSITE" id="PS51352">
    <property type="entry name" value="THIOREDOXIN_2"/>
    <property type="match status" value="1"/>
</dbReference>
<dbReference type="EMBL" id="CP112998">
    <property type="protein sequence ID" value="WAC14747.1"/>
    <property type="molecule type" value="Genomic_DNA"/>
</dbReference>
<reference evidence="2" key="1">
    <citation type="submission" date="2022-11" db="EMBL/GenBank/DDBJ databases">
        <title>Dyadobacter pollutisoli sp. nov., isolated from plastic dumped soil.</title>
        <authorList>
            <person name="Kim J.M."/>
            <person name="Kim K.R."/>
            <person name="Lee J.K."/>
            <person name="Hao L."/>
            <person name="Jeon C.O."/>
        </authorList>
    </citation>
    <scope>NUCLEOTIDE SEQUENCE</scope>
    <source>
        <strain evidence="2">U1</strain>
    </source>
</reference>
<organism evidence="2 3">
    <name type="scientific">Dyadobacter pollutisoli</name>
    <dbReference type="NCBI Taxonomy" id="2910158"/>
    <lineage>
        <taxon>Bacteria</taxon>
        <taxon>Pseudomonadati</taxon>
        <taxon>Bacteroidota</taxon>
        <taxon>Cytophagia</taxon>
        <taxon>Cytophagales</taxon>
        <taxon>Spirosomataceae</taxon>
        <taxon>Dyadobacter</taxon>
    </lineage>
</organism>
<dbReference type="CDD" id="cd02966">
    <property type="entry name" value="TlpA_like_family"/>
    <property type="match status" value="1"/>
</dbReference>